<accession>A0A0D2NP31</accession>
<evidence type="ECO:0000313" key="1">
    <source>
        <dbReference type="EMBL" id="KIZ06176.1"/>
    </source>
</evidence>
<keyword evidence="2" id="KW-1185">Reference proteome</keyword>
<dbReference type="AlphaFoldDB" id="A0A0D2NP31"/>
<organism evidence="1 2">
    <name type="scientific">Monoraphidium neglectum</name>
    <dbReference type="NCBI Taxonomy" id="145388"/>
    <lineage>
        <taxon>Eukaryota</taxon>
        <taxon>Viridiplantae</taxon>
        <taxon>Chlorophyta</taxon>
        <taxon>core chlorophytes</taxon>
        <taxon>Chlorophyceae</taxon>
        <taxon>CS clade</taxon>
        <taxon>Sphaeropleales</taxon>
        <taxon>Selenastraceae</taxon>
        <taxon>Monoraphidium</taxon>
    </lineage>
</organism>
<protein>
    <recommendedName>
        <fullName evidence="3">FAS1 domain-containing protein</fullName>
    </recommendedName>
</protein>
<reference evidence="1 2" key="1">
    <citation type="journal article" date="2013" name="BMC Genomics">
        <title>Reconstruction of the lipid metabolism for the microalga Monoraphidium neglectum from its genome sequence reveals characteristics suitable for biofuel production.</title>
        <authorList>
            <person name="Bogen C."/>
            <person name="Al-Dilaimi A."/>
            <person name="Albersmeier A."/>
            <person name="Wichmann J."/>
            <person name="Grundmann M."/>
            <person name="Rupp O."/>
            <person name="Lauersen K.J."/>
            <person name="Blifernez-Klassen O."/>
            <person name="Kalinowski J."/>
            <person name="Goesmann A."/>
            <person name="Mussgnug J.H."/>
            <person name="Kruse O."/>
        </authorList>
    </citation>
    <scope>NUCLEOTIDE SEQUENCE [LARGE SCALE GENOMIC DNA]</scope>
    <source>
        <strain evidence="1 2">SAG 48.87</strain>
    </source>
</reference>
<dbReference type="RefSeq" id="XP_013905195.1">
    <property type="nucleotide sequence ID" value="XM_014049741.1"/>
</dbReference>
<dbReference type="KEGG" id="mng:MNEG_1781"/>
<dbReference type="SUPFAM" id="SSF82153">
    <property type="entry name" value="FAS1 domain"/>
    <property type="match status" value="1"/>
</dbReference>
<proteinExistence type="predicted"/>
<evidence type="ECO:0000313" key="2">
    <source>
        <dbReference type="Proteomes" id="UP000054498"/>
    </source>
</evidence>
<sequence>MYDGSTVFCPTNRAIVGIARAVGLKSTQALLDDLAKGASSRYSNWVTKVLKFHVAVGVYTQYLLPITNDTTAGVPLNTLLTADDAAAVLMLQKAPRGKGPRSKLQVSISNPAVGARETSRVVGFNFSFTGDYVSGTDKFVAHAIDRPLVLPPSTFTNIDKLITALQGTAKISARYFRPLINTALKSNGAGTLFLPLDSAWYALGTSGPSTSWAPNYFIRAIDKNRKLRDALAKYHYVDGTITGTGNVTTLYGEPIILDSPTVGKVTGNLSPQDVATLKESYTVAQLTVNVLDGYPLLPKSTP</sequence>
<dbReference type="GeneID" id="25734659"/>
<dbReference type="Proteomes" id="UP000054498">
    <property type="component" value="Unassembled WGS sequence"/>
</dbReference>
<dbReference type="EMBL" id="KK100405">
    <property type="protein sequence ID" value="KIZ06176.1"/>
    <property type="molecule type" value="Genomic_DNA"/>
</dbReference>
<dbReference type="InterPro" id="IPR036378">
    <property type="entry name" value="FAS1_dom_sf"/>
</dbReference>
<evidence type="ECO:0008006" key="3">
    <source>
        <dbReference type="Google" id="ProtNLM"/>
    </source>
</evidence>
<gene>
    <name evidence="1" type="ORF">MNEG_1781</name>
</gene>
<dbReference type="OrthoDB" id="563039at2759"/>
<name>A0A0D2NP31_9CHLO</name>
<dbReference type="Gene3D" id="2.30.180.10">
    <property type="entry name" value="FAS1 domain"/>
    <property type="match status" value="2"/>
</dbReference>